<dbReference type="EMBL" id="NNRM01000017">
    <property type="protein sequence ID" value="OYR27892.1"/>
    <property type="molecule type" value="Genomic_DNA"/>
</dbReference>
<accession>A0A256GL96</accession>
<organism evidence="1 2">
    <name type="scientific">Brucella pseudogrignonensis</name>
    <dbReference type="NCBI Taxonomy" id="419475"/>
    <lineage>
        <taxon>Bacteria</taxon>
        <taxon>Pseudomonadati</taxon>
        <taxon>Pseudomonadota</taxon>
        <taxon>Alphaproteobacteria</taxon>
        <taxon>Hyphomicrobiales</taxon>
        <taxon>Brucellaceae</taxon>
        <taxon>Brucella/Ochrobactrum group</taxon>
        <taxon>Brucella</taxon>
    </lineage>
</organism>
<evidence type="ECO:0000313" key="1">
    <source>
        <dbReference type="EMBL" id="OYR27892.1"/>
    </source>
</evidence>
<gene>
    <name evidence="1" type="ORF">CEV34_2123</name>
</gene>
<name>A0A256GL96_9HYPH</name>
<reference evidence="1 2" key="1">
    <citation type="submission" date="2017-07" db="EMBL/GenBank/DDBJ databases">
        <title>Phylogenetic study on the rhizospheric bacterium Ochrobactrum sp. A44.</title>
        <authorList>
            <person name="Krzyzanowska D.M."/>
            <person name="Ossowicki A."/>
            <person name="Rajewska M."/>
            <person name="Maciag T."/>
            <person name="Kaczynski Z."/>
            <person name="Czerwicka M."/>
            <person name="Jafra S."/>
        </authorList>
    </citation>
    <scope>NUCLEOTIDE SEQUENCE [LARGE SCALE GENOMIC DNA]</scope>
    <source>
        <strain evidence="1 2">CCUG 30717</strain>
    </source>
</reference>
<evidence type="ECO:0000313" key="2">
    <source>
        <dbReference type="Proteomes" id="UP000216188"/>
    </source>
</evidence>
<protein>
    <submittedName>
        <fullName evidence="1">Uncharacterized protein</fullName>
    </submittedName>
</protein>
<dbReference type="Proteomes" id="UP000216188">
    <property type="component" value="Unassembled WGS sequence"/>
</dbReference>
<dbReference type="AlphaFoldDB" id="A0A256GL96"/>
<dbReference type="RefSeq" id="WP_256443839.1">
    <property type="nucleotide sequence ID" value="NZ_CAXURC020000001.1"/>
</dbReference>
<keyword evidence="2" id="KW-1185">Reference proteome</keyword>
<comment type="caution">
    <text evidence="1">The sequence shown here is derived from an EMBL/GenBank/DDBJ whole genome shotgun (WGS) entry which is preliminary data.</text>
</comment>
<dbReference type="GeneID" id="93112424"/>
<proteinExistence type="predicted"/>
<sequence>MRKSVVLFVLAVIVVLTFIFATPYYYRATPENNGSEPTSQTSQ</sequence>